<reference evidence="1 2" key="2">
    <citation type="submission" date="2012-02" db="EMBL/GenBank/DDBJ databases">
        <title>Improved High-Quality Draft sequence of Eubacterium cellulosolvens 6.</title>
        <authorList>
            <consortium name="US DOE Joint Genome Institute"/>
            <person name="Lucas S."/>
            <person name="Han J."/>
            <person name="Lapidus A."/>
            <person name="Cheng J.-F."/>
            <person name="Goodwin L."/>
            <person name="Pitluck S."/>
            <person name="Peters L."/>
            <person name="Mikhailova N."/>
            <person name="Gu W."/>
            <person name="Detter J.C."/>
            <person name="Han C."/>
            <person name="Tapia R."/>
            <person name="Land M."/>
            <person name="Hauser L."/>
            <person name="Kyrpides N."/>
            <person name="Ivanova N."/>
            <person name="Pagani I."/>
            <person name="Johnson E."/>
            <person name="Mukhopadhyay B."/>
            <person name="Anderson I."/>
            <person name="Woyke T."/>
        </authorList>
    </citation>
    <scope>NUCLEOTIDE SEQUENCE [LARGE SCALE GENOMIC DNA]</scope>
    <source>
        <strain evidence="1 2">6</strain>
    </source>
</reference>
<dbReference type="PANTHER" id="PTHR42792">
    <property type="entry name" value="FLAGELLIN"/>
    <property type="match status" value="1"/>
</dbReference>
<dbReference type="HOGENOM" id="CLU_672395_0_0_9"/>
<evidence type="ECO:0000313" key="2">
    <source>
        <dbReference type="Proteomes" id="UP000005753"/>
    </source>
</evidence>
<accession>I5ART5</accession>
<keyword evidence="1" id="KW-0969">Cilium</keyword>
<dbReference type="GO" id="GO:0005198">
    <property type="term" value="F:structural molecule activity"/>
    <property type="evidence" value="ECO:0007669"/>
    <property type="project" value="InterPro"/>
</dbReference>
<sequence length="416" mass="47008">MRITSATYYKEYAKSVQQLHSDLNTTMQQVETGRKYSSAKESPLAYYSGKKLDNLYNDADAKDSIISSVKNRLYQQEQGALAIQSDMRTINKNLIYMQTDTANGRFTNVETYTKDFEQRLQSIANTMNFAYENFYVFGGNDETTVPFTLDPGIENGDADNPSYTLNFSHKFPGESDTVTTMSMKFTLDADTGEIQLDYSGKRVTRDVDGQVTHEENLDSDTSLNYILRAMEEEGRMSLGYGSLENRETLPDTFTGGLNMLTDISADGLKALVKKSGESAAKDEITRKLKECPIALTSKAIITSTRLINAKTRHSDDERQVKDNYTRDIGDVIGKWDECEQRISNTYRQLGMKQAFLEDTQTKLGIVKDTLQKQYDDTLGVDQYQAITKMYSQQYAYQAALKVGSNLMQSSLFDFVK</sequence>
<dbReference type="Gene3D" id="1.20.1330.10">
    <property type="entry name" value="f41 fragment of flagellin, N-terminal domain"/>
    <property type="match status" value="1"/>
</dbReference>
<dbReference type="PANTHER" id="PTHR42792:SF1">
    <property type="entry name" value="FLAGELLAR HOOK-ASSOCIATED PROTEIN 3"/>
    <property type="match status" value="1"/>
</dbReference>
<dbReference type="eggNOG" id="ENOG5033QV7">
    <property type="taxonomic scope" value="Bacteria"/>
</dbReference>
<proteinExistence type="predicted"/>
<dbReference type="Proteomes" id="UP000005753">
    <property type="component" value="Chromosome"/>
</dbReference>
<dbReference type="EMBL" id="CM001487">
    <property type="protein sequence ID" value="EIM56508.1"/>
    <property type="molecule type" value="Genomic_DNA"/>
</dbReference>
<keyword evidence="1" id="KW-0966">Cell projection</keyword>
<dbReference type="InterPro" id="IPR001492">
    <property type="entry name" value="Flagellin"/>
</dbReference>
<evidence type="ECO:0000313" key="1">
    <source>
        <dbReference type="EMBL" id="EIM56508.1"/>
    </source>
</evidence>
<organism evidence="1 2">
    <name type="scientific">Eubacterium cellulosolvens (strain ATCC 43171 / JCM 9499 / 6)</name>
    <name type="common">Cillobacterium cellulosolvens</name>
    <dbReference type="NCBI Taxonomy" id="633697"/>
    <lineage>
        <taxon>Bacteria</taxon>
        <taxon>Bacillati</taxon>
        <taxon>Bacillota</taxon>
        <taxon>Clostridia</taxon>
        <taxon>Eubacteriales</taxon>
        <taxon>Eubacteriaceae</taxon>
        <taxon>Eubacterium</taxon>
    </lineage>
</organism>
<gene>
    <name evidence="1" type="ORF">EubceDRAFT1_0669</name>
</gene>
<reference evidence="1 2" key="1">
    <citation type="submission" date="2010-08" db="EMBL/GenBank/DDBJ databases">
        <authorList>
            <consortium name="US DOE Joint Genome Institute (JGI-PGF)"/>
            <person name="Lucas S."/>
            <person name="Copeland A."/>
            <person name="Lapidus A."/>
            <person name="Cheng J.-F."/>
            <person name="Bruce D."/>
            <person name="Goodwin L."/>
            <person name="Pitluck S."/>
            <person name="Land M.L."/>
            <person name="Hauser L."/>
            <person name="Chang Y.-J."/>
            <person name="Anderson I.J."/>
            <person name="Johnson E."/>
            <person name="Mulhopadhyay B."/>
            <person name="Kyrpides N."/>
            <person name="Woyke T.J."/>
        </authorList>
    </citation>
    <scope>NUCLEOTIDE SEQUENCE [LARGE SCALE GENOMIC DNA]</scope>
    <source>
        <strain evidence="1 2">6</strain>
    </source>
</reference>
<dbReference type="OrthoDB" id="9810955at2"/>
<dbReference type="SUPFAM" id="SSF64518">
    <property type="entry name" value="Phase 1 flagellin"/>
    <property type="match status" value="1"/>
</dbReference>
<dbReference type="GO" id="GO:0009288">
    <property type="term" value="C:bacterial-type flagellum"/>
    <property type="evidence" value="ECO:0007669"/>
    <property type="project" value="InterPro"/>
</dbReference>
<keyword evidence="2" id="KW-1185">Reference proteome</keyword>
<dbReference type="AlphaFoldDB" id="I5ART5"/>
<protein>
    <submittedName>
        <fullName evidence="1">Flagellin/flagellar hook associated protein</fullName>
    </submittedName>
</protein>
<keyword evidence="1" id="KW-0282">Flagellum</keyword>
<dbReference type="STRING" id="633697.EubceDRAFT1_0669"/>
<name>I5ART5_EUBC6</name>